<feature type="transmembrane region" description="Helical" evidence="5">
    <location>
        <begin position="321"/>
        <end position="339"/>
    </location>
</feature>
<dbReference type="RefSeq" id="XP_030768261.1">
    <property type="nucleotide sequence ID" value="XM_030912401.1"/>
</dbReference>
<feature type="transmembrane region" description="Helical" evidence="5">
    <location>
        <begin position="24"/>
        <end position="41"/>
    </location>
</feature>
<name>A0A6J2YYK6_SITOR</name>
<dbReference type="GO" id="GO:0020037">
    <property type="term" value="F:heme binding"/>
    <property type="evidence" value="ECO:0007669"/>
    <property type="project" value="TreeGrafter"/>
</dbReference>
<dbReference type="InParanoid" id="A0A6J2YYK6"/>
<keyword evidence="3 5" id="KW-1133">Transmembrane helix</keyword>
<dbReference type="OrthoDB" id="422206at2759"/>
<dbReference type="InterPro" id="IPR020846">
    <property type="entry name" value="MFS_dom"/>
</dbReference>
<evidence type="ECO:0000256" key="1">
    <source>
        <dbReference type="ARBA" id="ARBA00004141"/>
    </source>
</evidence>
<dbReference type="GO" id="GO:0015232">
    <property type="term" value="F:heme transmembrane transporter activity"/>
    <property type="evidence" value="ECO:0007669"/>
    <property type="project" value="TreeGrafter"/>
</dbReference>
<feature type="transmembrane region" description="Helical" evidence="5">
    <location>
        <begin position="409"/>
        <end position="429"/>
    </location>
</feature>
<dbReference type="GO" id="GO:0097037">
    <property type="term" value="P:heme export"/>
    <property type="evidence" value="ECO:0007669"/>
    <property type="project" value="TreeGrafter"/>
</dbReference>
<feature type="transmembrane region" description="Helical" evidence="5">
    <location>
        <begin position="62"/>
        <end position="83"/>
    </location>
</feature>
<accession>A0A6J2YYK6</accession>
<dbReference type="Gene3D" id="1.20.1250.20">
    <property type="entry name" value="MFS general substrate transporter like domains"/>
    <property type="match status" value="2"/>
</dbReference>
<dbReference type="PANTHER" id="PTHR10924">
    <property type="entry name" value="MAJOR FACILITATOR SUPERFAMILY PROTEIN-RELATED"/>
    <property type="match status" value="1"/>
</dbReference>
<feature type="transmembrane region" description="Helical" evidence="5">
    <location>
        <begin position="89"/>
        <end position="111"/>
    </location>
</feature>
<evidence type="ECO:0000256" key="3">
    <source>
        <dbReference type="ARBA" id="ARBA00022989"/>
    </source>
</evidence>
<evidence type="ECO:0000256" key="2">
    <source>
        <dbReference type="ARBA" id="ARBA00022692"/>
    </source>
</evidence>
<dbReference type="GO" id="GO:0016020">
    <property type="term" value="C:membrane"/>
    <property type="evidence" value="ECO:0007669"/>
    <property type="project" value="UniProtKB-SubCell"/>
</dbReference>
<keyword evidence="7" id="KW-1185">Reference proteome</keyword>
<dbReference type="Proteomes" id="UP000504635">
    <property type="component" value="Unplaced"/>
</dbReference>
<keyword evidence="4 5" id="KW-0472">Membrane</keyword>
<dbReference type="Pfam" id="PF07690">
    <property type="entry name" value="MFS_1"/>
    <property type="match status" value="1"/>
</dbReference>
<gene>
    <name evidence="8" type="primary">LOC115891828</name>
</gene>
<dbReference type="InterPro" id="IPR049680">
    <property type="entry name" value="FLVCR1-2_SLC49-like"/>
</dbReference>
<dbReference type="AlphaFoldDB" id="A0A6J2YYK6"/>
<protein>
    <submittedName>
        <fullName evidence="8">Uncharacterized MFS-type transporter C09D4.1-like</fullName>
    </submittedName>
</protein>
<dbReference type="KEGG" id="soy:115891828"/>
<dbReference type="PANTHER" id="PTHR10924:SF4">
    <property type="entry name" value="GH15861P"/>
    <property type="match status" value="1"/>
</dbReference>
<dbReference type="GeneID" id="115891828"/>
<dbReference type="PROSITE" id="PS50850">
    <property type="entry name" value="MFS"/>
    <property type="match status" value="1"/>
</dbReference>
<feature type="transmembrane region" description="Helical" evidence="5">
    <location>
        <begin position="345"/>
        <end position="369"/>
    </location>
</feature>
<comment type="subcellular location">
    <subcellularLocation>
        <location evidence="1">Membrane</location>
        <topology evidence="1">Multi-pass membrane protein</topology>
    </subcellularLocation>
</comment>
<evidence type="ECO:0000313" key="7">
    <source>
        <dbReference type="Proteomes" id="UP000504635"/>
    </source>
</evidence>
<organism evidence="7 8">
    <name type="scientific">Sitophilus oryzae</name>
    <name type="common">Rice weevil</name>
    <name type="synonym">Curculio oryzae</name>
    <dbReference type="NCBI Taxonomy" id="7048"/>
    <lineage>
        <taxon>Eukaryota</taxon>
        <taxon>Metazoa</taxon>
        <taxon>Ecdysozoa</taxon>
        <taxon>Arthropoda</taxon>
        <taxon>Hexapoda</taxon>
        <taxon>Insecta</taxon>
        <taxon>Pterygota</taxon>
        <taxon>Neoptera</taxon>
        <taxon>Endopterygota</taxon>
        <taxon>Coleoptera</taxon>
        <taxon>Polyphaga</taxon>
        <taxon>Cucujiformia</taxon>
        <taxon>Curculionidae</taxon>
        <taxon>Dryophthorinae</taxon>
        <taxon>Sitophilus</taxon>
    </lineage>
</organism>
<feature type="transmembrane region" description="Helical" evidence="5">
    <location>
        <begin position="381"/>
        <end position="403"/>
    </location>
</feature>
<feature type="transmembrane region" description="Helical" evidence="5">
    <location>
        <begin position="251"/>
        <end position="276"/>
    </location>
</feature>
<feature type="transmembrane region" description="Helical" evidence="5">
    <location>
        <begin position="288"/>
        <end position="309"/>
    </location>
</feature>
<sequence>MLSGTSLTTISSNNNINSIKIYKYRWMILALFDLVSILNFMQLLQFSIISNIISRFYNVESFLVDLTGLIFFISYIILFYPISYLIEKYNLKLTVGCAMLLTLAGNLLKLLSANPDRFWLVLLAQALIAIGQVYLYSIPSKLATTWFGSEEVSTACAIGVLGMQLGTALGCVQSPMIVKNESSDVIQGQLFDMFLYQAIVSFVAFILVLCLFRRRPQLPPSQSQVDLLSNSDAPLPNFFENMKKIGKNKNFWLIVFSLGLANGVWNSFGILLNTLYLHYFPTGENDAGLIALITIISGGCIGSMIVGILLDKTHEFKKISIFLLASSSLIYVGVIFTLVEKSRIGTFIVIPIFGFFLAPVLIVGFEYLVEITYPISEACSASAFNASYNLLGIVATLLLGALYDSIGYFYTFVATFIIFAFATMTILFVKSDLRRRDANLHRSNANNTAMSNGFDVTNTTVSVAHF</sequence>
<feature type="transmembrane region" description="Helical" evidence="5">
    <location>
        <begin position="194"/>
        <end position="212"/>
    </location>
</feature>
<dbReference type="InterPro" id="IPR036259">
    <property type="entry name" value="MFS_trans_sf"/>
</dbReference>
<evidence type="ECO:0000259" key="6">
    <source>
        <dbReference type="PROSITE" id="PS50850"/>
    </source>
</evidence>
<evidence type="ECO:0000313" key="8">
    <source>
        <dbReference type="RefSeq" id="XP_030768261.1"/>
    </source>
</evidence>
<proteinExistence type="predicted"/>
<dbReference type="SUPFAM" id="SSF103473">
    <property type="entry name" value="MFS general substrate transporter"/>
    <property type="match status" value="1"/>
</dbReference>
<reference evidence="8" key="1">
    <citation type="submission" date="2025-08" db="UniProtKB">
        <authorList>
            <consortium name="RefSeq"/>
        </authorList>
    </citation>
    <scope>IDENTIFICATION</scope>
    <source>
        <tissue evidence="8">Gonads</tissue>
    </source>
</reference>
<evidence type="ECO:0000256" key="5">
    <source>
        <dbReference type="SAM" id="Phobius"/>
    </source>
</evidence>
<dbReference type="InterPro" id="IPR011701">
    <property type="entry name" value="MFS"/>
</dbReference>
<feature type="transmembrane region" description="Helical" evidence="5">
    <location>
        <begin position="118"/>
        <end position="137"/>
    </location>
</feature>
<feature type="domain" description="Major facilitator superfamily (MFS) profile" evidence="6">
    <location>
        <begin position="28"/>
        <end position="434"/>
    </location>
</feature>
<evidence type="ECO:0000256" key="4">
    <source>
        <dbReference type="ARBA" id="ARBA00023136"/>
    </source>
</evidence>
<keyword evidence="2 5" id="KW-0812">Transmembrane</keyword>